<dbReference type="PANTHER" id="PTHR30288:SF0">
    <property type="entry name" value="FLAGELLAR HOOK-ASSOCIATED PROTEIN 2"/>
    <property type="match status" value="1"/>
</dbReference>
<evidence type="ECO:0000256" key="5">
    <source>
        <dbReference type="RuleBase" id="RU362066"/>
    </source>
</evidence>
<reference evidence="8 9" key="1">
    <citation type="submission" date="2019-12" db="EMBL/GenBank/DDBJ databases">
        <title>Neisseriaceae gen. nov. sp. Genome sequencing and assembly.</title>
        <authorList>
            <person name="Liu Z."/>
            <person name="Li A."/>
        </authorList>
    </citation>
    <scope>NUCLEOTIDE SEQUENCE [LARGE SCALE GENOMIC DNA]</scope>
    <source>
        <strain evidence="8 9">B2N2-7</strain>
    </source>
</reference>
<comment type="caution">
    <text evidence="8">The sequence shown here is derived from an EMBL/GenBank/DDBJ whole genome shotgun (WGS) entry which is preliminary data.</text>
</comment>
<gene>
    <name evidence="8" type="primary">fliD</name>
    <name evidence="8" type="ORF">GQF02_02340</name>
</gene>
<dbReference type="GO" id="GO:0009421">
    <property type="term" value="C:bacterial-type flagellum filament cap"/>
    <property type="evidence" value="ECO:0007669"/>
    <property type="project" value="InterPro"/>
</dbReference>
<evidence type="ECO:0000313" key="9">
    <source>
        <dbReference type="Proteomes" id="UP000467214"/>
    </source>
</evidence>
<dbReference type="GO" id="GO:0071973">
    <property type="term" value="P:bacterial-type flagellum-dependent cell motility"/>
    <property type="evidence" value="ECO:0007669"/>
    <property type="project" value="TreeGrafter"/>
</dbReference>
<dbReference type="InterPro" id="IPR010809">
    <property type="entry name" value="FliD_C"/>
</dbReference>
<keyword evidence="9" id="KW-1185">Reference proteome</keyword>
<comment type="subcellular location">
    <subcellularLocation>
        <location evidence="5">Secreted</location>
    </subcellularLocation>
    <subcellularLocation>
        <location evidence="5">Bacterial flagellum</location>
    </subcellularLocation>
</comment>
<keyword evidence="8" id="KW-0282">Flagellum</keyword>
<keyword evidence="8" id="KW-0966">Cell projection</keyword>
<proteinExistence type="inferred from homology"/>
<evidence type="ECO:0000313" key="8">
    <source>
        <dbReference type="EMBL" id="MXR35814.1"/>
    </source>
</evidence>
<dbReference type="AlphaFoldDB" id="A0A845BKK7"/>
<protein>
    <recommendedName>
        <fullName evidence="5">Flagellar hook-associated protein 2</fullName>
        <shortName evidence="5">HAP2</shortName>
    </recommendedName>
    <alternativeName>
        <fullName evidence="5">Flagellar cap protein</fullName>
    </alternativeName>
</protein>
<dbReference type="Pfam" id="PF07195">
    <property type="entry name" value="FliD_C"/>
    <property type="match status" value="1"/>
</dbReference>
<keyword evidence="8" id="KW-0969">Cilium</keyword>
<organism evidence="8 9">
    <name type="scientific">Craterilacuibacter sinensis</name>
    <dbReference type="NCBI Taxonomy" id="2686017"/>
    <lineage>
        <taxon>Bacteria</taxon>
        <taxon>Pseudomonadati</taxon>
        <taxon>Pseudomonadota</taxon>
        <taxon>Betaproteobacteria</taxon>
        <taxon>Neisseriales</taxon>
        <taxon>Neisseriaceae</taxon>
        <taxon>Craterilacuibacter</taxon>
    </lineage>
</organism>
<dbReference type="PANTHER" id="PTHR30288">
    <property type="entry name" value="FLAGELLAR CAP/ASSEMBLY PROTEIN FLID"/>
    <property type="match status" value="1"/>
</dbReference>
<sequence>MTDFNPAQMASQMATYYVQGAKAQLDMQSKASKGRSDALASLQKSLQDFRSALDGLGAKKNMLAMSATVSPDGAATATATGKAQGGRYSLFVEQVASAHQISFVPPNGLAVASGETLTVNVGAKSFSISLKDADTDGVSGLSSTEIARAINQHKDNAGKVSAGVVTGQDGSSTLILSAGQTGAANTITLSSGNAALAGALTAPKQLTEARDAVVWMGAKGTGVKLTQASNAFAVVDGVTLNLSKAQGAGDAPLVLNVARSDTDTAANVQGFVDGYNALLKNINSLTVAGNAEKGQAAGAFASDASVRALRERLNSLIRQDFGGVKLSDMGISAARDGTLTLDKSKLGKLLDSKPDALDSFFNGTTASGGLLKAGSSYLDTWLSSTKGVLKQRRDSETGLKADLDKRQSRIDQDYDQAYQRYLKQYSQLQQLQTQMAKTVEMLNSNLGV</sequence>
<keyword evidence="5" id="KW-0964">Secreted</keyword>
<dbReference type="GO" id="GO:0005576">
    <property type="term" value="C:extracellular region"/>
    <property type="evidence" value="ECO:0007669"/>
    <property type="project" value="UniProtKB-SubCell"/>
</dbReference>
<dbReference type="InterPro" id="IPR003481">
    <property type="entry name" value="FliD_N"/>
</dbReference>
<dbReference type="EMBL" id="WSSB01000001">
    <property type="protein sequence ID" value="MXR35814.1"/>
    <property type="molecule type" value="Genomic_DNA"/>
</dbReference>
<dbReference type="Proteomes" id="UP000467214">
    <property type="component" value="Unassembled WGS sequence"/>
</dbReference>
<comment type="subunit">
    <text evidence="2 5">Homopentamer.</text>
</comment>
<keyword evidence="4 5" id="KW-0975">Bacterial flagellum</keyword>
<evidence type="ECO:0000256" key="4">
    <source>
        <dbReference type="ARBA" id="ARBA00023143"/>
    </source>
</evidence>
<dbReference type="Pfam" id="PF02465">
    <property type="entry name" value="FliD_N"/>
    <property type="match status" value="1"/>
</dbReference>
<evidence type="ECO:0000259" key="6">
    <source>
        <dbReference type="Pfam" id="PF02465"/>
    </source>
</evidence>
<feature type="domain" description="Flagellar hook-associated protein 2 N-terminal" evidence="6">
    <location>
        <begin position="4"/>
        <end position="99"/>
    </location>
</feature>
<name>A0A845BKK7_9NEIS</name>
<dbReference type="RefSeq" id="WP_160794531.1">
    <property type="nucleotide sequence ID" value="NZ_WSSB01000001.1"/>
</dbReference>
<evidence type="ECO:0000259" key="7">
    <source>
        <dbReference type="Pfam" id="PF07195"/>
    </source>
</evidence>
<dbReference type="GO" id="GO:0007155">
    <property type="term" value="P:cell adhesion"/>
    <property type="evidence" value="ECO:0007669"/>
    <property type="project" value="InterPro"/>
</dbReference>
<dbReference type="GO" id="GO:0009424">
    <property type="term" value="C:bacterial-type flagellum hook"/>
    <property type="evidence" value="ECO:0007669"/>
    <property type="project" value="UniProtKB-UniRule"/>
</dbReference>
<evidence type="ECO:0000256" key="1">
    <source>
        <dbReference type="ARBA" id="ARBA00009764"/>
    </source>
</evidence>
<keyword evidence="3" id="KW-0175">Coiled coil</keyword>
<dbReference type="InterPro" id="IPR040026">
    <property type="entry name" value="FliD"/>
</dbReference>
<feature type="domain" description="Flagellar hook-associated protein 2 C-terminal" evidence="7">
    <location>
        <begin position="222"/>
        <end position="436"/>
    </location>
</feature>
<comment type="function">
    <text evidence="5">Required for morphogenesis and for the elongation of the flagellar filament by facilitating polymerization of the flagellin monomers at the tip of growing filament. Forms a capping structure, which prevents flagellin subunits (transported through the central channel of the flagellum) from leaking out without polymerization at the distal end.</text>
</comment>
<evidence type="ECO:0000256" key="2">
    <source>
        <dbReference type="ARBA" id="ARBA00011255"/>
    </source>
</evidence>
<comment type="similarity">
    <text evidence="1 5">Belongs to the FliD family.</text>
</comment>
<accession>A0A845BKK7</accession>
<evidence type="ECO:0000256" key="3">
    <source>
        <dbReference type="ARBA" id="ARBA00023054"/>
    </source>
</evidence>